<organism evidence="1 2">
    <name type="scientific">Phakopsora pachyrhizi</name>
    <name type="common">Asian soybean rust disease fungus</name>
    <dbReference type="NCBI Taxonomy" id="170000"/>
    <lineage>
        <taxon>Eukaryota</taxon>
        <taxon>Fungi</taxon>
        <taxon>Dikarya</taxon>
        <taxon>Basidiomycota</taxon>
        <taxon>Pucciniomycotina</taxon>
        <taxon>Pucciniomycetes</taxon>
        <taxon>Pucciniales</taxon>
        <taxon>Phakopsoraceae</taxon>
        <taxon>Phakopsora</taxon>
    </lineage>
</organism>
<gene>
    <name evidence="1" type="ORF">PPACK8108_LOCUS2897</name>
</gene>
<evidence type="ECO:0000313" key="1">
    <source>
        <dbReference type="EMBL" id="CAH7668389.1"/>
    </source>
</evidence>
<name>A0AAV0AIV1_PHAPC</name>
<protein>
    <submittedName>
        <fullName evidence="1">Uncharacterized protein</fullName>
    </submittedName>
</protein>
<accession>A0AAV0AIV1</accession>
<dbReference type="AlphaFoldDB" id="A0AAV0AIV1"/>
<dbReference type="EMBL" id="CALTRL010000508">
    <property type="protein sequence ID" value="CAH7668389.1"/>
    <property type="molecule type" value="Genomic_DNA"/>
</dbReference>
<proteinExistence type="predicted"/>
<reference evidence="1" key="1">
    <citation type="submission" date="2022-06" db="EMBL/GenBank/DDBJ databases">
        <authorList>
            <consortium name="SYNGENTA / RWTH Aachen University"/>
        </authorList>
    </citation>
    <scope>NUCLEOTIDE SEQUENCE</scope>
</reference>
<comment type="caution">
    <text evidence="1">The sequence shown here is derived from an EMBL/GenBank/DDBJ whole genome shotgun (WGS) entry which is preliminary data.</text>
</comment>
<sequence length="302" mass="35796">MEWLIAEDSEDCDGYECRLGGLYTKPGSLESSFFFFEIRGRLFLRDGPRVFGARHFFDSFHMRERLQQNMRLGVQTEYWGWNAEDCDGVAVLRRVEYEYPWAAFSTGWSKSFWTEYEIGPEDCDGVAVLRRQLERLTRSGFLKKHLQDRHFFDSFHMRERLQQNMRLGVQTEYWGWNAEDCDGVAVLRRQLERLTRSGFLKKHLQDRHFFDSFHMRERLQQNMRLGVQTEYWGWNAEDCDGVTVLRRSLFFFFEILFGVAAGKMNLTSAEYEIGAEDCDGVTVLRRVDLYSSSLRSVLKFLE</sequence>
<evidence type="ECO:0000313" key="2">
    <source>
        <dbReference type="Proteomes" id="UP001153365"/>
    </source>
</evidence>
<keyword evidence="2" id="KW-1185">Reference proteome</keyword>
<dbReference type="Proteomes" id="UP001153365">
    <property type="component" value="Unassembled WGS sequence"/>
</dbReference>